<sequence length="87" mass="9923">MYRKTELGRVAADKLFELDPKDSGNHVVLSNMFAAAGRWEEATLVRKEMKDVGTYRRVFLYSLIFLFCAVLPLPRKATFVALAKVKL</sequence>
<proteinExistence type="predicted"/>
<dbReference type="GO" id="GO:0003723">
    <property type="term" value="F:RNA binding"/>
    <property type="evidence" value="ECO:0007669"/>
    <property type="project" value="InterPro"/>
</dbReference>
<keyword evidence="1" id="KW-0812">Transmembrane</keyword>
<evidence type="ECO:0000256" key="1">
    <source>
        <dbReference type="SAM" id="Phobius"/>
    </source>
</evidence>
<keyword evidence="1" id="KW-1133">Transmembrane helix</keyword>
<dbReference type="GO" id="GO:0009451">
    <property type="term" value="P:RNA modification"/>
    <property type="evidence" value="ECO:0007669"/>
    <property type="project" value="InterPro"/>
</dbReference>
<dbReference type="EMBL" id="CAEKDK010000006">
    <property type="protein sequence ID" value="CAB4283356.1"/>
    <property type="molecule type" value="Genomic_DNA"/>
</dbReference>
<evidence type="ECO:0008006" key="4">
    <source>
        <dbReference type="Google" id="ProtNLM"/>
    </source>
</evidence>
<organism evidence="2 3">
    <name type="scientific">Prunus armeniaca</name>
    <name type="common">Apricot</name>
    <name type="synonym">Armeniaca vulgaris</name>
    <dbReference type="NCBI Taxonomy" id="36596"/>
    <lineage>
        <taxon>Eukaryota</taxon>
        <taxon>Viridiplantae</taxon>
        <taxon>Streptophyta</taxon>
        <taxon>Embryophyta</taxon>
        <taxon>Tracheophyta</taxon>
        <taxon>Spermatophyta</taxon>
        <taxon>Magnoliopsida</taxon>
        <taxon>eudicotyledons</taxon>
        <taxon>Gunneridae</taxon>
        <taxon>Pentapetalae</taxon>
        <taxon>rosids</taxon>
        <taxon>fabids</taxon>
        <taxon>Rosales</taxon>
        <taxon>Rosaceae</taxon>
        <taxon>Amygdaloideae</taxon>
        <taxon>Amygdaleae</taxon>
        <taxon>Prunus</taxon>
    </lineage>
</organism>
<evidence type="ECO:0000313" key="2">
    <source>
        <dbReference type="EMBL" id="CAB4283356.1"/>
    </source>
</evidence>
<dbReference type="InterPro" id="IPR046960">
    <property type="entry name" value="PPR_At4g14850-like_plant"/>
</dbReference>
<gene>
    <name evidence="2" type="ORF">CURHAP_LOCUS37754</name>
</gene>
<dbReference type="PANTHER" id="PTHR47926">
    <property type="entry name" value="PENTATRICOPEPTIDE REPEAT-CONTAINING PROTEIN"/>
    <property type="match status" value="1"/>
</dbReference>
<dbReference type="InterPro" id="IPR046848">
    <property type="entry name" value="E_motif"/>
</dbReference>
<dbReference type="PANTHER" id="PTHR47926:SF398">
    <property type="entry name" value="PENTATRICOPEPTIDE REPEAT-CONTAINING PROTEIN"/>
    <property type="match status" value="1"/>
</dbReference>
<keyword evidence="1" id="KW-0472">Membrane</keyword>
<name>A0A6J5V330_PRUAR</name>
<accession>A0A6J5V330</accession>
<dbReference type="AlphaFoldDB" id="A0A6J5V330"/>
<dbReference type="Pfam" id="PF20431">
    <property type="entry name" value="E_motif"/>
    <property type="match status" value="1"/>
</dbReference>
<protein>
    <recommendedName>
        <fullName evidence="4">Pentatricopeptide repeat-containing protein</fullName>
    </recommendedName>
</protein>
<reference evidence="2 3" key="1">
    <citation type="submission" date="2020-05" db="EMBL/GenBank/DDBJ databases">
        <authorList>
            <person name="Campoy J."/>
            <person name="Schneeberger K."/>
            <person name="Spophaly S."/>
        </authorList>
    </citation>
    <scope>NUCLEOTIDE SEQUENCE [LARGE SCALE GENOMIC DNA]</scope>
    <source>
        <strain evidence="2">PruArmRojPasFocal</strain>
    </source>
</reference>
<dbReference type="Proteomes" id="UP000507222">
    <property type="component" value="Unassembled WGS sequence"/>
</dbReference>
<feature type="transmembrane region" description="Helical" evidence="1">
    <location>
        <begin position="58"/>
        <end position="74"/>
    </location>
</feature>
<evidence type="ECO:0000313" key="3">
    <source>
        <dbReference type="Proteomes" id="UP000507222"/>
    </source>
</evidence>